<dbReference type="OrthoDB" id="21221at2759"/>
<dbReference type="Proteomes" id="UP000299102">
    <property type="component" value="Unassembled WGS sequence"/>
</dbReference>
<keyword evidence="2" id="KW-1185">Reference proteome</keyword>
<dbReference type="EMBL" id="BGZK01000870">
    <property type="protein sequence ID" value="GBP63466.1"/>
    <property type="molecule type" value="Genomic_DNA"/>
</dbReference>
<name>A0A4C1XHU0_EUMVA</name>
<protein>
    <submittedName>
        <fullName evidence="1">Uncharacterized protein</fullName>
    </submittedName>
</protein>
<evidence type="ECO:0000313" key="1">
    <source>
        <dbReference type="EMBL" id="GBP63466.1"/>
    </source>
</evidence>
<evidence type="ECO:0000313" key="2">
    <source>
        <dbReference type="Proteomes" id="UP000299102"/>
    </source>
</evidence>
<comment type="caution">
    <text evidence="1">The sequence shown here is derived from an EMBL/GenBank/DDBJ whole genome shotgun (WGS) entry which is preliminary data.</text>
</comment>
<gene>
    <name evidence="1" type="ORF">EVAR_49519_1</name>
</gene>
<reference evidence="1 2" key="1">
    <citation type="journal article" date="2019" name="Commun. Biol.">
        <title>The bagworm genome reveals a unique fibroin gene that provides high tensile strength.</title>
        <authorList>
            <person name="Kono N."/>
            <person name="Nakamura H."/>
            <person name="Ohtoshi R."/>
            <person name="Tomita M."/>
            <person name="Numata K."/>
            <person name="Arakawa K."/>
        </authorList>
    </citation>
    <scope>NUCLEOTIDE SEQUENCE [LARGE SCALE GENOMIC DNA]</scope>
</reference>
<sequence>MALLQHLSTRPPEEQLYRSTKALARLAHVSHDVPQYVQMIGPSPNEFRDLYMVQSVHNPVASPTPSIVSCKLLGFEQLQFSLSLICHQFGYITFPC</sequence>
<accession>A0A4C1XHU0</accession>
<proteinExistence type="predicted"/>
<dbReference type="AlphaFoldDB" id="A0A4C1XHU0"/>
<organism evidence="1 2">
    <name type="scientific">Eumeta variegata</name>
    <name type="common">Bagworm moth</name>
    <name type="synonym">Eumeta japonica</name>
    <dbReference type="NCBI Taxonomy" id="151549"/>
    <lineage>
        <taxon>Eukaryota</taxon>
        <taxon>Metazoa</taxon>
        <taxon>Ecdysozoa</taxon>
        <taxon>Arthropoda</taxon>
        <taxon>Hexapoda</taxon>
        <taxon>Insecta</taxon>
        <taxon>Pterygota</taxon>
        <taxon>Neoptera</taxon>
        <taxon>Endopterygota</taxon>
        <taxon>Lepidoptera</taxon>
        <taxon>Glossata</taxon>
        <taxon>Ditrysia</taxon>
        <taxon>Tineoidea</taxon>
        <taxon>Psychidae</taxon>
        <taxon>Oiketicinae</taxon>
        <taxon>Eumeta</taxon>
    </lineage>
</organism>